<evidence type="ECO:0000313" key="2">
    <source>
        <dbReference type="Proteomes" id="UP000700596"/>
    </source>
</evidence>
<organism evidence="1 2">
    <name type="scientific">Dendryphion nanum</name>
    <dbReference type="NCBI Taxonomy" id="256645"/>
    <lineage>
        <taxon>Eukaryota</taxon>
        <taxon>Fungi</taxon>
        <taxon>Dikarya</taxon>
        <taxon>Ascomycota</taxon>
        <taxon>Pezizomycotina</taxon>
        <taxon>Dothideomycetes</taxon>
        <taxon>Pleosporomycetidae</taxon>
        <taxon>Pleosporales</taxon>
        <taxon>Torulaceae</taxon>
        <taxon>Dendryphion</taxon>
    </lineage>
</organism>
<dbReference type="Proteomes" id="UP000700596">
    <property type="component" value="Unassembled WGS sequence"/>
</dbReference>
<gene>
    <name evidence="1" type="ORF">B0J11DRAFT_615037</name>
</gene>
<name>A0A9P9DWB5_9PLEO</name>
<protein>
    <submittedName>
        <fullName evidence="1">Uncharacterized protein</fullName>
    </submittedName>
</protein>
<proteinExistence type="predicted"/>
<sequence>MTTSFPLAHISSVLAAAVLTFGGMIPLFNPHFAMSSLVLPQRITASKEAQFIMALGMARTITIGFDEVDIMLFILGSYLRATDAYICWQEGVPKKAIFRGTASAAIAP</sequence>
<dbReference type="AlphaFoldDB" id="A0A9P9DWB5"/>
<dbReference type="OrthoDB" id="2989864at2759"/>
<comment type="caution">
    <text evidence="1">The sequence shown here is derived from an EMBL/GenBank/DDBJ whole genome shotgun (WGS) entry which is preliminary data.</text>
</comment>
<evidence type="ECO:0000313" key="1">
    <source>
        <dbReference type="EMBL" id="KAH7125696.1"/>
    </source>
</evidence>
<keyword evidence="2" id="KW-1185">Reference proteome</keyword>
<reference evidence="1" key="1">
    <citation type="journal article" date="2021" name="Nat. Commun.">
        <title>Genetic determinants of endophytism in the Arabidopsis root mycobiome.</title>
        <authorList>
            <person name="Mesny F."/>
            <person name="Miyauchi S."/>
            <person name="Thiergart T."/>
            <person name="Pickel B."/>
            <person name="Atanasova L."/>
            <person name="Karlsson M."/>
            <person name="Huettel B."/>
            <person name="Barry K.W."/>
            <person name="Haridas S."/>
            <person name="Chen C."/>
            <person name="Bauer D."/>
            <person name="Andreopoulos W."/>
            <person name="Pangilinan J."/>
            <person name="LaButti K."/>
            <person name="Riley R."/>
            <person name="Lipzen A."/>
            <person name="Clum A."/>
            <person name="Drula E."/>
            <person name="Henrissat B."/>
            <person name="Kohler A."/>
            <person name="Grigoriev I.V."/>
            <person name="Martin F.M."/>
            <person name="Hacquard S."/>
        </authorList>
    </citation>
    <scope>NUCLEOTIDE SEQUENCE</scope>
    <source>
        <strain evidence="1">MPI-CAGE-CH-0243</strain>
    </source>
</reference>
<dbReference type="EMBL" id="JAGMWT010000007">
    <property type="protein sequence ID" value="KAH7125696.1"/>
    <property type="molecule type" value="Genomic_DNA"/>
</dbReference>
<accession>A0A9P9DWB5</accession>